<dbReference type="NCBIfam" id="NF006055">
    <property type="entry name" value="PRK08203.1"/>
    <property type="match status" value="1"/>
</dbReference>
<evidence type="ECO:0000313" key="6">
    <source>
        <dbReference type="EMBL" id="GCB95551.1"/>
    </source>
</evidence>
<dbReference type="GO" id="GO:0016814">
    <property type="term" value="F:hydrolase activity, acting on carbon-nitrogen (but not peptide) bonds, in cyclic amidines"/>
    <property type="evidence" value="ECO:0007669"/>
    <property type="project" value="UniProtKB-ARBA"/>
</dbReference>
<protein>
    <submittedName>
        <fullName evidence="6">8-oxoguanine deaminase</fullName>
    </submittedName>
</protein>
<reference evidence="6 7" key="1">
    <citation type="journal article" date="2019" name="Microbiol. Resour. Announc.">
        <title>Draft Genome Sequence of the Most Traditional epsilon-Poly-l-Lysine Producer, Streptomyces albulus NBRC14147.</title>
        <authorList>
            <person name="Yamanaka K."/>
            <person name="Hamano Y."/>
        </authorList>
    </citation>
    <scope>NUCLEOTIDE SEQUENCE [LARGE SCALE GENOMIC DNA]</scope>
    <source>
        <strain evidence="6 7">NBRC 14147</strain>
    </source>
</reference>
<dbReference type="InterPro" id="IPR006680">
    <property type="entry name" value="Amidohydro-rel"/>
</dbReference>
<dbReference type="InterPro" id="IPR032466">
    <property type="entry name" value="Metal_Hydrolase"/>
</dbReference>
<dbReference type="CDD" id="cd01298">
    <property type="entry name" value="ATZ_TRZ_like"/>
    <property type="match status" value="1"/>
</dbReference>
<keyword evidence="3" id="KW-0862">Zinc</keyword>
<dbReference type="Gene3D" id="3.20.20.140">
    <property type="entry name" value="Metal-dependent hydrolases"/>
    <property type="match status" value="1"/>
</dbReference>
<evidence type="ECO:0000256" key="1">
    <source>
        <dbReference type="ARBA" id="ARBA00022723"/>
    </source>
</evidence>
<dbReference type="InterPro" id="IPR011059">
    <property type="entry name" value="Metal-dep_hydrolase_composite"/>
</dbReference>
<dbReference type="Gene3D" id="2.30.40.10">
    <property type="entry name" value="Urease, subunit C, domain 1"/>
    <property type="match status" value="1"/>
</dbReference>
<feature type="domain" description="Amidohydrolase-related" evidence="5">
    <location>
        <begin position="73"/>
        <end position="418"/>
    </location>
</feature>
<keyword evidence="1" id="KW-0479">Metal-binding</keyword>
<proteinExistence type="predicted"/>
<dbReference type="EMBL" id="BHXC01000007">
    <property type="protein sequence ID" value="GCB95551.1"/>
    <property type="molecule type" value="Genomic_DNA"/>
</dbReference>
<comment type="caution">
    <text evidence="6">The sequence shown here is derived from an EMBL/GenBank/DDBJ whole genome shotgun (WGS) entry which is preliminary data.</text>
</comment>
<feature type="coiled-coil region" evidence="4">
    <location>
        <begin position="440"/>
        <end position="467"/>
    </location>
</feature>
<dbReference type="FunFam" id="3.20.20.140:FF:000014">
    <property type="entry name" value="5-methylthioadenosine/S-adenosylhomocysteine deaminase"/>
    <property type="match status" value="1"/>
</dbReference>
<dbReference type="GO" id="GO:0019239">
    <property type="term" value="F:deaminase activity"/>
    <property type="evidence" value="ECO:0007669"/>
    <property type="project" value="UniProtKB-ARBA"/>
</dbReference>
<name>A0A401RD50_STRNR</name>
<evidence type="ECO:0000313" key="7">
    <source>
        <dbReference type="Proteomes" id="UP000288351"/>
    </source>
</evidence>
<organism evidence="6 7">
    <name type="scientific">Streptomyces noursei</name>
    <name type="common">Streptomyces albulus</name>
    <dbReference type="NCBI Taxonomy" id="1971"/>
    <lineage>
        <taxon>Bacteria</taxon>
        <taxon>Bacillati</taxon>
        <taxon>Actinomycetota</taxon>
        <taxon>Actinomycetes</taxon>
        <taxon>Kitasatosporales</taxon>
        <taxon>Streptomycetaceae</taxon>
        <taxon>Streptomyces</taxon>
    </lineage>
</organism>
<evidence type="ECO:0000256" key="4">
    <source>
        <dbReference type="SAM" id="Coils"/>
    </source>
</evidence>
<dbReference type="InterPro" id="IPR050287">
    <property type="entry name" value="MTA/SAH_deaminase"/>
</dbReference>
<dbReference type="SUPFAM" id="SSF51556">
    <property type="entry name" value="Metallo-dependent hydrolases"/>
    <property type="match status" value="1"/>
</dbReference>
<dbReference type="Proteomes" id="UP000288351">
    <property type="component" value="Unassembled WGS sequence"/>
</dbReference>
<dbReference type="RefSeq" id="WP_016575307.1">
    <property type="nucleotide sequence ID" value="NZ_BHXC01000007.1"/>
</dbReference>
<dbReference type="AlphaFoldDB" id="A0A401RD50"/>
<sequence>MADTHHHARPDGTADPTDHCDLLVRDARLLVIDGDTEVPGGWIALRDGRVAAYGPAGSEPAGATRTLSAAGRLVTPGLINTHHHMYQNLTRAYAPAVNGTLFTWLTTLYPLWAALDEEAVHLATYVGIAELLLGGCTTSMDHHYVHPRPRLIDAQIRTAQEVGFRFHATRGSMTRSTEDGGLPPRSVTQTAEEVLADSERLVQTYHDAAPGALTQVALAPCSPFSVTRELMTATAELAERLDVRLHTHLAEDPDEDAYCLETYGCRPVEYFESVGWMTDRTWVAHCIHPTKEERARLAAAGVGVAHCPSSNMLIAGGTAAVREMRGLGMPVGIGCDGSASTDHASLWLETRSALLLGRYRGGPSAMTARDALDIATRGSARCLGRADELGQLRPGACGDLVVWDTPAVALAGALTDPVEAWLRCAPSRAWTTVVGGRVLVDEGELQLSSLEEKLDEHARVARRMQGLV</sequence>
<gene>
    <name evidence="6" type="ORF">SALB_08357</name>
</gene>
<dbReference type="SUPFAM" id="SSF51338">
    <property type="entry name" value="Composite domain of metallo-dependent hydrolases"/>
    <property type="match status" value="1"/>
</dbReference>
<dbReference type="PANTHER" id="PTHR43794">
    <property type="entry name" value="AMINOHYDROLASE SSNA-RELATED"/>
    <property type="match status" value="1"/>
</dbReference>
<dbReference type="Pfam" id="PF01979">
    <property type="entry name" value="Amidohydro_1"/>
    <property type="match status" value="1"/>
</dbReference>
<keyword evidence="2" id="KW-0378">Hydrolase</keyword>
<evidence type="ECO:0000256" key="2">
    <source>
        <dbReference type="ARBA" id="ARBA00022801"/>
    </source>
</evidence>
<evidence type="ECO:0000256" key="3">
    <source>
        <dbReference type="ARBA" id="ARBA00022833"/>
    </source>
</evidence>
<dbReference type="PANTHER" id="PTHR43794:SF11">
    <property type="entry name" value="AMIDOHYDROLASE-RELATED DOMAIN-CONTAINING PROTEIN"/>
    <property type="match status" value="1"/>
</dbReference>
<evidence type="ECO:0000259" key="5">
    <source>
        <dbReference type="Pfam" id="PF01979"/>
    </source>
</evidence>
<accession>A0A401RD50</accession>
<dbReference type="GO" id="GO:0046872">
    <property type="term" value="F:metal ion binding"/>
    <property type="evidence" value="ECO:0007669"/>
    <property type="project" value="UniProtKB-KW"/>
</dbReference>
<keyword evidence="4" id="KW-0175">Coiled coil</keyword>